<dbReference type="AlphaFoldDB" id="A0A239JB80"/>
<protein>
    <recommendedName>
        <fullName evidence="3">Lipoprotein</fullName>
    </recommendedName>
</protein>
<keyword evidence="2" id="KW-1185">Reference proteome</keyword>
<dbReference type="PROSITE" id="PS51257">
    <property type="entry name" value="PROKAR_LIPOPROTEIN"/>
    <property type="match status" value="1"/>
</dbReference>
<proteinExistence type="predicted"/>
<reference evidence="1 2" key="1">
    <citation type="submission" date="2017-06" db="EMBL/GenBank/DDBJ databases">
        <authorList>
            <person name="Kim H.J."/>
            <person name="Triplett B.A."/>
        </authorList>
    </citation>
    <scope>NUCLEOTIDE SEQUENCE [LARGE SCALE GENOMIC DNA]</scope>
    <source>
        <strain evidence="1 2">DSM 18704</strain>
    </source>
</reference>
<dbReference type="EMBL" id="FZOU01000003">
    <property type="protein sequence ID" value="SNT03075.1"/>
    <property type="molecule type" value="Genomic_DNA"/>
</dbReference>
<organism evidence="1 2">
    <name type="scientific">Granulicella rosea</name>
    <dbReference type="NCBI Taxonomy" id="474952"/>
    <lineage>
        <taxon>Bacteria</taxon>
        <taxon>Pseudomonadati</taxon>
        <taxon>Acidobacteriota</taxon>
        <taxon>Terriglobia</taxon>
        <taxon>Terriglobales</taxon>
        <taxon>Acidobacteriaceae</taxon>
        <taxon>Granulicella</taxon>
    </lineage>
</organism>
<dbReference type="Proteomes" id="UP000198356">
    <property type="component" value="Unassembled WGS sequence"/>
</dbReference>
<dbReference type="OrthoDB" id="121816at2"/>
<dbReference type="RefSeq" id="WP_089408605.1">
    <property type="nucleotide sequence ID" value="NZ_FZOU01000003.1"/>
</dbReference>
<name>A0A239JB80_9BACT</name>
<evidence type="ECO:0000313" key="1">
    <source>
        <dbReference type="EMBL" id="SNT03075.1"/>
    </source>
</evidence>
<accession>A0A239JB80</accession>
<gene>
    <name evidence="1" type="ORF">SAMN05421770_103527</name>
</gene>
<sequence length="85" mass="9178">MRSVAIAALAFIAVSTIGCKSKQDQLAEVYAQLDTMNTQYQKDCILAPVDVIARSQAKCKAEREAMEPASKKFAALQADVAASKR</sequence>
<evidence type="ECO:0008006" key="3">
    <source>
        <dbReference type="Google" id="ProtNLM"/>
    </source>
</evidence>
<evidence type="ECO:0000313" key="2">
    <source>
        <dbReference type="Proteomes" id="UP000198356"/>
    </source>
</evidence>